<dbReference type="EMBL" id="OFSM01000009">
    <property type="protein sequence ID" value="SOY29208.1"/>
    <property type="molecule type" value="Genomic_DNA"/>
</dbReference>
<proteinExistence type="predicted"/>
<sequence length="50" mass="5994">MEKDILDYAKDGRLTESSDGKRYEWRKMIDEVKALGRPLMDEEAEQYRVK</sequence>
<evidence type="ECO:0000313" key="2">
    <source>
        <dbReference type="Proteomes" id="UP000236311"/>
    </source>
</evidence>
<dbReference type="AlphaFoldDB" id="A0A2K4ZFH2"/>
<protein>
    <submittedName>
        <fullName evidence="1">Uncharacterized protein</fullName>
    </submittedName>
</protein>
<dbReference type="RefSeq" id="WP_172455050.1">
    <property type="nucleotide sequence ID" value="NZ_JANJZD010000009.1"/>
</dbReference>
<evidence type="ECO:0000313" key="1">
    <source>
        <dbReference type="EMBL" id="SOY29208.1"/>
    </source>
</evidence>
<gene>
    <name evidence="1" type="ORF">AMURIS_01923</name>
</gene>
<organism evidence="1 2">
    <name type="scientific">Acetatifactor muris</name>
    <dbReference type="NCBI Taxonomy" id="879566"/>
    <lineage>
        <taxon>Bacteria</taxon>
        <taxon>Bacillati</taxon>
        <taxon>Bacillota</taxon>
        <taxon>Clostridia</taxon>
        <taxon>Lachnospirales</taxon>
        <taxon>Lachnospiraceae</taxon>
        <taxon>Acetatifactor</taxon>
    </lineage>
</organism>
<reference evidence="1 2" key="1">
    <citation type="submission" date="2018-01" db="EMBL/GenBank/DDBJ databases">
        <authorList>
            <person name="Gaut B.S."/>
            <person name="Morton B.R."/>
            <person name="Clegg M.T."/>
            <person name="Duvall M.R."/>
        </authorList>
    </citation>
    <scope>NUCLEOTIDE SEQUENCE [LARGE SCALE GENOMIC DNA]</scope>
    <source>
        <strain evidence="1">GP69</strain>
    </source>
</reference>
<keyword evidence="2" id="KW-1185">Reference proteome</keyword>
<name>A0A2K4ZFH2_9FIRM</name>
<accession>A0A2K4ZFH2</accession>
<dbReference type="Proteomes" id="UP000236311">
    <property type="component" value="Unassembled WGS sequence"/>
</dbReference>